<dbReference type="SMART" id="SM00926">
    <property type="entry name" value="Molybdop_Fe4S4"/>
    <property type="match status" value="1"/>
</dbReference>
<evidence type="ECO:0000256" key="7">
    <source>
        <dbReference type="ARBA" id="ARBA00023014"/>
    </source>
</evidence>
<dbReference type="PROSITE" id="PS00932">
    <property type="entry name" value="MOLYBDOPTERIN_PROK_3"/>
    <property type="match status" value="1"/>
</dbReference>
<dbReference type="SUPFAM" id="SSF53706">
    <property type="entry name" value="Formate dehydrogenase/DMSO reductase, domains 1-3"/>
    <property type="match status" value="1"/>
</dbReference>
<dbReference type="GO" id="GO:0051536">
    <property type="term" value="F:iron-sulfur cluster binding"/>
    <property type="evidence" value="ECO:0007669"/>
    <property type="project" value="UniProtKB-KW"/>
</dbReference>
<keyword evidence="10" id="KW-1185">Reference proteome</keyword>
<dbReference type="Gene3D" id="3.30.2070.10">
    <property type="entry name" value="Formate dehydrogenase/DMSO reductase"/>
    <property type="match status" value="1"/>
</dbReference>
<dbReference type="OrthoDB" id="9810782at2"/>
<dbReference type="KEGG" id="dwd:DSCW_54890"/>
<dbReference type="Gene3D" id="3.40.228.10">
    <property type="entry name" value="Dimethylsulfoxide Reductase, domain 2"/>
    <property type="match status" value="1"/>
</dbReference>
<keyword evidence="3" id="KW-0500">Molybdenum</keyword>
<dbReference type="RefSeq" id="WP_155306744.1">
    <property type="nucleotide sequence ID" value="NZ_AP021875.1"/>
</dbReference>
<dbReference type="Gene3D" id="2.40.40.20">
    <property type="match status" value="1"/>
</dbReference>
<dbReference type="PROSITE" id="PS00490">
    <property type="entry name" value="MOLYBDOPTERIN_PROK_2"/>
    <property type="match status" value="1"/>
</dbReference>
<dbReference type="Proteomes" id="UP000427769">
    <property type="component" value="Chromosome"/>
</dbReference>
<dbReference type="InterPro" id="IPR037920">
    <property type="entry name" value="YoaE_C"/>
</dbReference>
<dbReference type="GO" id="GO:0043546">
    <property type="term" value="F:molybdopterin cofactor binding"/>
    <property type="evidence" value="ECO:0007669"/>
    <property type="project" value="InterPro"/>
</dbReference>
<evidence type="ECO:0000256" key="4">
    <source>
        <dbReference type="ARBA" id="ARBA00022723"/>
    </source>
</evidence>
<dbReference type="PROSITE" id="PS51669">
    <property type="entry name" value="4FE4S_MOW_BIS_MGD"/>
    <property type="match status" value="1"/>
</dbReference>
<dbReference type="Pfam" id="PF01568">
    <property type="entry name" value="Molydop_binding"/>
    <property type="match status" value="1"/>
</dbReference>
<organism evidence="9 10">
    <name type="scientific">Desulfosarcina widdelii</name>
    <dbReference type="NCBI Taxonomy" id="947919"/>
    <lineage>
        <taxon>Bacteria</taxon>
        <taxon>Pseudomonadati</taxon>
        <taxon>Thermodesulfobacteriota</taxon>
        <taxon>Desulfobacteria</taxon>
        <taxon>Desulfobacterales</taxon>
        <taxon>Desulfosarcinaceae</taxon>
        <taxon>Desulfosarcina</taxon>
    </lineage>
</organism>
<accession>A0A5K7Z7S5</accession>
<comment type="similarity">
    <text evidence="2">Belongs to the prokaryotic molybdopterin-containing oxidoreductase family.</text>
</comment>
<dbReference type="Pfam" id="PF00384">
    <property type="entry name" value="Molybdopterin"/>
    <property type="match status" value="1"/>
</dbReference>
<evidence type="ECO:0000256" key="6">
    <source>
        <dbReference type="ARBA" id="ARBA00023004"/>
    </source>
</evidence>
<dbReference type="InterPro" id="IPR006656">
    <property type="entry name" value="Mopterin_OxRdtase"/>
</dbReference>
<dbReference type="Gene3D" id="3.40.50.740">
    <property type="match status" value="1"/>
</dbReference>
<feature type="domain" description="4Fe-4S Mo/W bis-MGD-type" evidence="8">
    <location>
        <begin position="1"/>
        <end position="57"/>
    </location>
</feature>
<gene>
    <name evidence="9" type="ORF">DSCW_54890</name>
</gene>
<dbReference type="InterPro" id="IPR006655">
    <property type="entry name" value="Mopterin_OxRdtase_prok_CS"/>
</dbReference>
<keyword evidence="5" id="KW-0560">Oxidoreductase</keyword>
<dbReference type="Gene3D" id="2.20.25.90">
    <property type="entry name" value="ADC-like domains"/>
    <property type="match status" value="1"/>
</dbReference>
<dbReference type="GO" id="GO:0016491">
    <property type="term" value="F:oxidoreductase activity"/>
    <property type="evidence" value="ECO:0007669"/>
    <property type="project" value="UniProtKB-KW"/>
</dbReference>
<keyword evidence="6" id="KW-0408">Iron</keyword>
<keyword evidence="4" id="KW-0479">Metal-binding</keyword>
<dbReference type="InterPro" id="IPR006963">
    <property type="entry name" value="Mopterin_OxRdtase_4Fe-4S_dom"/>
</dbReference>
<dbReference type="GO" id="GO:0046872">
    <property type="term" value="F:metal ion binding"/>
    <property type="evidence" value="ECO:0007669"/>
    <property type="project" value="UniProtKB-KW"/>
</dbReference>
<dbReference type="Pfam" id="PF04879">
    <property type="entry name" value="Molybdop_Fe4S4"/>
    <property type="match status" value="1"/>
</dbReference>
<name>A0A5K7Z7S5_9BACT</name>
<dbReference type="InterPro" id="IPR050612">
    <property type="entry name" value="Prok_Mopterin_Oxidored"/>
</dbReference>
<evidence type="ECO:0000259" key="8">
    <source>
        <dbReference type="PROSITE" id="PS51669"/>
    </source>
</evidence>
<dbReference type="PANTHER" id="PTHR43742">
    <property type="entry name" value="TRIMETHYLAMINE-N-OXIDE REDUCTASE"/>
    <property type="match status" value="1"/>
</dbReference>
<dbReference type="SUPFAM" id="SSF50692">
    <property type="entry name" value="ADC-like"/>
    <property type="match status" value="1"/>
</dbReference>
<dbReference type="InterPro" id="IPR009010">
    <property type="entry name" value="Asp_de-COase-like_dom_sf"/>
</dbReference>
<evidence type="ECO:0000256" key="5">
    <source>
        <dbReference type="ARBA" id="ARBA00023002"/>
    </source>
</evidence>
<dbReference type="PANTHER" id="PTHR43742:SF6">
    <property type="entry name" value="OXIDOREDUCTASE YYAE-RELATED"/>
    <property type="match status" value="1"/>
</dbReference>
<keyword evidence="7" id="KW-0411">Iron-sulfur</keyword>
<dbReference type="AlphaFoldDB" id="A0A5K7Z7S5"/>
<sequence length="672" mass="73750">MWKPSVCTKDCPDTCGLLAKVEDGRITKVKGDPDHPFTQGFICKKAGYFPQHVHNEKRILTPLIRRGAKGTGRFEPIAWDEALDQVADKIKEVSAEFGPEAILPYFYAGHMGMIQRNAGHAFFHKLGASRLLATICGPAAAVGYQATLGSGPSTDLESAVDSDFIIIWGNNSLTTNVHAWPFYRKACKNGARLVVIDPYRTRTAKAADTHLMPKPGTDAALALGMMQVLISENLIDRNYITENTVGFDEMARRAAEYPPEIASTICGVPAIDIRGLAVAYGKARAPFIRTGWGPARQLRGAMAMRTIACLPALVGAFKRPGAGITRSLGGGPSNLTRLTRPDLCPKSTRVVNMVELGDALTRLEDPPIKLLYNFMSNPAAVAPQSALVHEGLKRDDLFLVVHELFMTDTALFADIILPGASFLEMTDMYRAYGHNYLRLARPVIPPVGQSRANLAIFQQLAGRMGFEEEVFSLSEEDFIKDFLREEHPSLKGFDHEAFWQEKAVRLNIPANPYADGFNTPSGKVEFFSQTWLNKGLDPLPCGQAWRDPEGGNKYTLELITPPHHLFLNSAFNEIPEIRELAGRAKVLINPKDARERDISQGDLVRVYNGRGECSLYAEVTSDTQPGLLVAEGLHWPRLAPGGKGANQLTSQRLTDQGETCAFHCSLVEVAPA</sequence>
<evidence type="ECO:0000256" key="2">
    <source>
        <dbReference type="ARBA" id="ARBA00010312"/>
    </source>
</evidence>
<dbReference type="EMBL" id="AP021875">
    <property type="protein sequence ID" value="BBO78072.1"/>
    <property type="molecule type" value="Genomic_DNA"/>
</dbReference>
<dbReference type="CDD" id="cd02766">
    <property type="entry name" value="MopB_3"/>
    <property type="match status" value="1"/>
</dbReference>
<comment type="cofactor">
    <cofactor evidence="1">
        <name>Mo-bis(molybdopterin guanine dinucleotide)</name>
        <dbReference type="ChEBI" id="CHEBI:60539"/>
    </cofactor>
</comment>
<evidence type="ECO:0000313" key="10">
    <source>
        <dbReference type="Proteomes" id="UP000427769"/>
    </source>
</evidence>
<evidence type="ECO:0000256" key="1">
    <source>
        <dbReference type="ARBA" id="ARBA00001942"/>
    </source>
</evidence>
<proteinExistence type="inferred from homology"/>
<evidence type="ECO:0000313" key="9">
    <source>
        <dbReference type="EMBL" id="BBO78072.1"/>
    </source>
</evidence>
<evidence type="ECO:0000256" key="3">
    <source>
        <dbReference type="ARBA" id="ARBA00022505"/>
    </source>
</evidence>
<dbReference type="CDD" id="cd02786">
    <property type="entry name" value="MopB_CT_3"/>
    <property type="match status" value="1"/>
</dbReference>
<dbReference type="InterPro" id="IPR006657">
    <property type="entry name" value="MoPterin_dinucl-bd_dom"/>
</dbReference>
<protein>
    <submittedName>
        <fullName evidence="9">Formate dehydrogenase</fullName>
    </submittedName>
</protein>
<reference evidence="9 10" key="1">
    <citation type="submission" date="2019-11" db="EMBL/GenBank/DDBJ databases">
        <title>Comparative genomics of hydrocarbon-degrading Desulfosarcina strains.</title>
        <authorList>
            <person name="Watanabe M."/>
            <person name="Kojima H."/>
            <person name="Fukui M."/>
        </authorList>
    </citation>
    <scope>NUCLEOTIDE SEQUENCE [LARGE SCALE GENOMIC DNA]</scope>
    <source>
        <strain evidence="9 10">PP31</strain>
    </source>
</reference>